<dbReference type="InterPro" id="IPR011701">
    <property type="entry name" value="MFS"/>
</dbReference>
<feature type="compositionally biased region" description="Basic and acidic residues" evidence="1">
    <location>
        <begin position="246"/>
        <end position="264"/>
    </location>
</feature>
<feature type="transmembrane region" description="Helical" evidence="2">
    <location>
        <begin position="186"/>
        <end position="209"/>
    </location>
</feature>
<dbReference type="GeneID" id="101850850"/>
<feature type="transmembrane region" description="Helical" evidence="2">
    <location>
        <begin position="103"/>
        <end position="121"/>
    </location>
</feature>
<feature type="transmembrane region" description="Helical" evidence="2">
    <location>
        <begin position="70"/>
        <end position="91"/>
    </location>
</feature>
<evidence type="ECO:0000313" key="4">
    <source>
        <dbReference type="RefSeq" id="XP_012944259.1"/>
    </source>
</evidence>
<dbReference type="RefSeq" id="XP_012944259.1">
    <property type="nucleotide sequence ID" value="XM_013088805.1"/>
</dbReference>
<dbReference type="PANTHER" id="PTHR11360">
    <property type="entry name" value="MONOCARBOXYLATE TRANSPORTER"/>
    <property type="match status" value="1"/>
</dbReference>
<keyword evidence="3" id="KW-1185">Reference proteome</keyword>
<dbReference type="Gene3D" id="1.20.1250.20">
    <property type="entry name" value="MFS general substrate transporter like domains"/>
    <property type="match status" value="2"/>
</dbReference>
<reference evidence="4" key="1">
    <citation type="submission" date="2025-08" db="UniProtKB">
        <authorList>
            <consortium name="RefSeq"/>
        </authorList>
    </citation>
    <scope>IDENTIFICATION</scope>
</reference>
<sequence>MSSSQVAATMPDNGQAPVDKSPDVRDFRYDHGWAWMVALGSFLGHFIYYGLFVLYSVLLLDIVEHYDSSVAVVTLIPALNAVVFSTSTQLWSTLLPLRHFRKLAVTAAVANSLFTTGLMTAPTVHVFITLFLCKSFCHGTTLINSLALLNHYFKHRRGLATSLAMMGLSCAPILLPPIFRFLKDEYGFQGCLLIFCAFELNAVFAALLFRPVEQESHREGQHEDDRKLLGQEPVQEDNVQLQTFNHSEHDLRQTPGSRWEKSDTEYVIEGPHRRIRSETKQLATQNSNNGCVILPELTNSGKDSGENSHRPKTPMNDSEISAGAPPPIYIQSEFCTTSESEKLNIESKNKSSFSSPSPSPRPCCSKVCRAVGDFFKRLLDPKLLRRPIAILLLFSQFLNFAGMFITAYLPSHTTSVGVSKQNSALLFTLMGVVDMVSRFGYGYLADLKLFRVSQIIAATVLCMGILCHCIRFFQTLESLIALVVLTGGLGFAQVGLGAPLITEILGVENLGKMLASCTLVMCLLQGASYPVLGMLIEATGSFYIVFHFAGVCYLAGGTLLLVDTYLARKRRLQADVEGCDLT</sequence>
<dbReference type="Pfam" id="PF07690">
    <property type="entry name" value="MFS_1"/>
    <property type="match status" value="2"/>
</dbReference>
<feature type="transmembrane region" description="Helical" evidence="2">
    <location>
        <begin position="159"/>
        <end position="180"/>
    </location>
</feature>
<feature type="transmembrane region" description="Helical" evidence="2">
    <location>
        <begin position="455"/>
        <end position="473"/>
    </location>
</feature>
<feature type="transmembrane region" description="Helical" evidence="2">
    <location>
        <begin position="542"/>
        <end position="562"/>
    </location>
</feature>
<feature type="transmembrane region" description="Helical" evidence="2">
    <location>
        <begin position="388"/>
        <end position="409"/>
    </location>
</feature>
<dbReference type="SUPFAM" id="SSF103473">
    <property type="entry name" value="MFS general substrate transporter"/>
    <property type="match status" value="1"/>
</dbReference>
<dbReference type="InterPro" id="IPR036259">
    <property type="entry name" value="MFS_trans_sf"/>
</dbReference>
<protein>
    <submittedName>
        <fullName evidence="4">Uncharacterized protein LOC101850850</fullName>
    </submittedName>
</protein>
<gene>
    <name evidence="4" type="primary">LOC101850850</name>
</gene>
<feature type="transmembrane region" description="Helical" evidence="2">
    <location>
        <begin position="513"/>
        <end position="536"/>
    </location>
</feature>
<feature type="region of interest" description="Disordered" evidence="1">
    <location>
        <begin position="244"/>
        <end position="264"/>
    </location>
</feature>
<evidence type="ECO:0000256" key="1">
    <source>
        <dbReference type="SAM" id="MobiDB-lite"/>
    </source>
</evidence>
<evidence type="ECO:0000256" key="2">
    <source>
        <dbReference type="SAM" id="Phobius"/>
    </source>
</evidence>
<keyword evidence="2" id="KW-0472">Membrane</keyword>
<dbReference type="Proteomes" id="UP000694888">
    <property type="component" value="Unplaced"/>
</dbReference>
<feature type="transmembrane region" description="Helical" evidence="2">
    <location>
        <begin position="479"/>
        <end position="501"/>
    </location>
</feature>
<organism evidence="3 4">
    <name type="scientific">Aplysia californica</name>
    <name type="common">California sea hare</name>
    <dbReference type="NCBI Taxonomy" id="6500"/>
    <lineage>
        <taxon>Eukaryota</taxon>
        <taxon>Metazoa</taxon>
        <taxon>Spiralia</taxon>
        <taxon>Lophotrochozoa</taxon>
        <taxon>Mollusca</taxon>
        <taxon>Gastropoda</taxon>
        <taxon>Heterobranchia</taxon>
        <taxon>Euthyneura</taxon>
        <taxon>Tectipleura</taxon>
        <taxon>Aplysiida</taxon>
        <taxon>Aplysioidea</taxon>
        <taxon>Aplysiidae</taxon>
        <taxon>Aplysia</taxon>
    </lineage>
</organism>
<keyword evidence="2" id="KW-0812">Transmembrane</keyword>
<keyword evidence="2" id="KW-1133">Transmembrane helix</keyword>
<feature type="region of interest" description="Disordered" evidence="1">
    <location>
        <begin position="291"/>
        <end position="325"/>
    </location>
</feature>
<dbReference type="PANTHER" id="PTHR11360:SF284">
    <property type="entry name" value="EG:103B4.3 PROTEIN-RELATED"/>
    <property type="match status" value="1"/>
</dbReference>
<accession>A0ABM1AB01</accession>
<feature type="transmembrane region" description="Helical" evidence="2">
    <location>
        <begin position="33"/>
        <end position="58"/>
    </location>
</feature>
<dbReference type="InterPro" id="IPR050327">
    <property type="entry name" value="Proton-linked_MCT"/>
</dbReference>
<proteinExistence type="predicted"/>
<evidence type="ECO:0000313" key="3">
    <source>
        <dbReference type="Proteomes" id="UP000694888"/>
    </source>
</evidence>
<name>A0ABM1AB01_APLCA</name>
<feature type="transmembrane region" description="Helical" evidence="2">
    <location>
        <begin position="424"/>
        <end position="443"/>
    </location>
</feature>